<evidence type="ECO:0000313" key="2">
    <source>
        <dbReference type="EMBL" id="MPM34577.1"/>
    </source>
</evidence>
<feature type="region of interest" description="Disordered" evidence="1">
    <location>
        <begin position="107"/>
        <end position="170"/>
    </location>
</feature>
<sequence>MADGALDVHRGAPGVDDPCLDLDQVPGRDAVAEGDVPDVGGHAVVAAPARGHGVRGLVDPFQDPAPVDDVLTVEEDVGGCGEEPQGLHGGSGGHRTAPFCRVAAHYRSSPGLAGPDRADAGNEPVVRRGRTAGASPRAERSPPGPVAAGQPRQAARSRRRDRWMPVIPTR</sequence>
<dbReference type="EMBL" id="VSSQ01007017">
    <property type="protein sequence ID" value="MPM34577.1"/>
    <property type="molecule type" value="Genomic_DNA"/>
</dbReference>
<evidence type="ECO:0000256" key="1">
    <source>
        <dbReference type="SAM" id="MobiDB-lite"/>
    </source>
</evidence>
<name>A0A644Z1S3_9ZZZZ</name>
<dbReference type="AlphaFoldDB" id="A0A644Z1S3"/>
<comment type="caution">
    <text evidence="2">The sequence shown here is derived from an EMBL/GenBank/DDBJ whole genome shotgun (WGS) entry which is preliminary data.</text>
</comment>
<reference evidence="2" key="1">
    <citation type="submission" date="2019-08" db="EMBL/GenBank/DDBJ databases">
        <authorList>
            <person name="Kucharzyk K."/>
            <person name="Murdoch R.W."/>
            <person name="Higgins S."/>
            <person name="Loffler F."/>
        </authorList>
    </citation>
    <scope>NUCLEOTIDE SEQUENCE</scope>
</reference>
<accession>A0A644Z1S3</accession>
<proteinExistence type="predicted"/>
<organism evidence="2">
    <name type="scientific">bioreactor metagenome</name>
    <dbReference type="NCBI Taxonomy" id="1076179"/>
    <lineage>
        <taxon>unclassified sequences</taxon>
        <taxon>metagenomes</taxon>
        <taxon>ecological metagenomes</taxon>
    </lineage>
</organism>
<protein>
    <submittedName>
        <fullName evidence="2">Uncharacterized protein</fullName>
    </submittedName>
</protein>
<gene>
    <name evidence="2" type="ORF">SDC9_81163</name>
</gene>